<dbReference type="InterPro" id="IPR029034">
    <property type="entry name" value="Cystine-knot_cytokine"/>
</dbReference>
<protein>
    <recommendedName>
        <fullName evidence="12">TGF-beta family profile domain-containing protein</fullName>
    </recommendedName>
</protein>
<dbReference type="EMBL" id="OV170221">
    <property type="protein sequence ID" value="CAH0714471.1"/>
    <property type="molecule type" value="Genomic_DNA"/>
</dbReference>
<dbReference type="SMART" id="SM00204">
    <property type="entry name" value="TGFB"/>
    <property type="match status" value="1"/>
</dbReference>
<feature type="compositionally biased region" description="Low complexity" evidence="11">
    <location>
        <begin position="27"/>
        <end position="40"/>
    </location>
</feature>
<keyword evidence="6" id="KW-0221">Differentiation</keyword>
<keyword evidence="9" id="KW-0325">Glycoprotein</keyword>
<dbReference type="Proteomes" id="UP000838878">
    <property type="component" value="Chromosome 1"/>
</dbReference>
<dbReference type="Gene3D" id="2.10.90.10">
    <property type="entry name" value="Cystine-knot cytokines"/>
    <property type="match status" value="1"/>
</dbReference>
<evidence type="ECO:0000259" key="12">
    <source>
        <dbReference type="PROSITE" id="PS51362"/>
    </source>
</evidence>
<keyword evidence="5" id="KW-0732">Signal</keyword>
<feature type="region of interest" description="Disordered" evidence="11">
    <location>
        <begin position="348"/>
        <end position="374"/>
    </location>
</feature>
<evidence type="ECO:0000256" key="3">
    <source>
        <dbReference type="ARBA" id="ARBA00022473"/>
    </source>
</evidence>
<keyword evidence="14" id="KW-1185">Reference proteome</keyword>
<keyword evidence="7 10" id="KW-0339">Growth factor</keyword>
<dbReference type="PANTHER" id="PTHR11848:SF263">
    <property type="entry name" value="PROTEIN DECAPENTAPLEGIC"/>
    <property type="match status" value="1"/>
</dbReference>
<dbReference type="GO" id="GO:0005615">
    <property type="term" value="C:extracellular space"/>
    <property type="evidence" value="ECO:0007669"/>
    <property type="project" value="TreeGrafter"/>
</dbReference>
<gene>
    <name evidence="13" type="ORF">BINO364_LOCUS1517</name>
</gene>
<dbReference type="Pfam" id="PF00019">
    <property type="entry name" value="TGF_beta"/>
    <property type="match status" value="1"/>
</dbReference>
<dbReference type="AlphaFoldDB" id="A0A8J9U5X9"/>
<dbReference type="Pfam" id="PF00688">
    <property type="entry name" value="TGFb_propeptide"/>
    <property type="match status" value="1"/>
</dbReference>
<evidence type="ECO:0000256" key="1">
    <source>
        <dbReference type="ARBA" id="ARBA00004613"/>
    </source>
</evidence>
<evidence type="ECO:0000256" key="5">
    <source>
        <dbReference type="ARBA" id="ARBA00022729"/>
    </source>
</evidence>
<evidence type="ECO:0000256" key="8">
    <source>
        <dbReference type="ARBA" id="ARBA00023157"/>
    </source>
</evidence>
<proteinExistence type="inferred from homology"/>
<dbReference type="CDD" id="cd13760">
    <property type="entry name" value="TGF_beta_BMP2_like"/>
    <property type="match status" value="1"/>
</dbReference>
<organism evidence="13 14">
    <name type="scientific">Brenthis ino</name>
    <name type="common">lesser marbled fritillary</name>
    <dbReference type="NCBI Taxonomy" id="405034"/>
    <lineage>
        <taxon>Eukaryota</taxon>
        <taxon>Metazoa</taxon>
        <taxon>Ecdysozoa</taxon>
        <taxon>Arthropoda</taxon>
        <taxon>Hexapoda</taxon>
        <taxon>Insecta</taxon>
        <taxon>Pterygota</taxon>
        <taxon>Neoptera</taxon>
        <taxon>Endopterygota</taxon>
        <taxon>Lepidoptera</taxon>
        <taxon>Glossata</taxon>
        <taxon>Ditrysia</taxon>
        <taxon>Papilionoidea</taxon>
        <taxon>Nymphalidae</taxon>
        <taxon>Heliconiinae</taxon>
        <taxon>Argynnini</taxon>
        <taxon>Brenthis</taxon>
    </lineage>
</organism>
<dbReference type="GO" id="GO:0051094">
    <property type="term" value="P:positive regulation of developmental process"/>
    <property type="evidence" value="ECO:0007669"/>
    <property type="project" value="UniProtKB-ARBA"/>
</dbReference>
<feature type="non-terminal residue" evidence="13">
    <location>
        <position position="481"/>
    </location>
</feature>
<dbReference type="GO" id="GO:0008083">
    <property type="term" value="F:growth factor activity"/>
    <property type="evidence" value="ECO:0007669"/>
    <property type="project" value="UniProtKB-KW"/>
</dbReference>
<dbReference type="OrthoDB" id="5987191at2759"/>
<evidence type="ECO:0000256" key="7">
    <source>
        <dbReference type="ARBA" id="ARBA00023030"/>
    </source>
</evidence>
<dbReference type="InterPro" id="IPR017948">
    <property type="entry name" value="TGFb_CS"/>
</dbReference>
<evidence type="ECO:0000256" key="11">
    <source>
        <dbReference type="SAM" id="MobiDB-lite"/>
    </source>
</evidence>
<dbReference type="Gene3D" id="2.60.120.970">
    <property type="match status" value="1"/>
</dbReference>
<keyword evidence="8" id="KW-1015">Disulfide bond</keyword>
<accession>A0A8J9U5X9</accession>
<evidence type="ECO:0000313" key="13">
    <source>
        <dbReference type="EMBL" id="CAH0714471.1"/>
    </source>
</evidence>
<dbReference type="PROSITE" id="PS51362">
    <property type="entry name" value="TGF_BETA_2"/>
    <property type="match status" value="1"/>
</dbReference>
<dbReference type="GO" id="GO:0005125">
    <property type="term" value="F:cytokine activity"/>
    <property type="evidence" value="ECO:0007669"/>
    <property type="project" value="TreeGrafter"/>
</dbReference>
<comment type="subcellular location">
    <subcellularLocation>
        <location evidence="1">Secreted</location>
    </subcellularLocation>
</comment>
<dbReference type="SUPFAM" id="SSF57501">
    <property type="entry name" value="Cystine-knot cytokines"/>
    <property type="match status" value="1"/>
</dbReference>
<dbReference type="PANTHER" id="PTHR11848">
    <property type="entry name" value="TGF-BETA FAMILY"/>
    <property type="match status" value="1"/>
</dbReference>
<evidence type="ECO:0000313" key="14">
    <source>
        <dbReference type="Proteomes" id="UP000838878"/>
    </source>
</evidence>
<feature type="compositionally biased region" description="Basic residues" evidence="11">
    <location>
        <begin position="356"/>
        <end position="374"/>
    </location>
</feature>
<dbReference type="InterPro" id="IPR015615">
    <property type="entry name" value="TGF-beta-rel"/>
</dbReference>
<dbReference type="GO" id="GO:0030154">
    <property type="term" value="P:cell differentiation"/>
    <property type="evidence" value="ECO:0007669"/>
    <property type="project" value="UniProtKB-KW"/>
</dbReference>
<evidence type="ECO:0000256" key="4">
    <source>
        <dbReference type="ARBA" id="ARBA00022525"/>
    </source>
</evidence>
<name>A0A8J9U5X9_9NEOP</name>
<dbReference type="PROSITE" id="PS00250">
    <property type="entry name" value="TGF_BETA_1"/>
    <property type="match status" value="1"/>
</dbReference>
<evidence type="ECO:0000256" key="9">
    <source>
        <dbReference type="ARBA" id="ARBA00023180"/>
    </source>
</evidence>
<keyword evidence="4" id="KW-0964">Secreted</keyword>
<evidence type="ECO:0000256" key="10">
    <source>
        <dbReference type="RuleBase" id="RU000354"/>
    </source>
</evidence>
<evidence type="ECO:0000256" key="6">
    <source>
        <dbReference type="ARBA" id="ARBA00022782"/>
    </source>
</evidence>
<keyword evidence="3" id="KW-0217">Developmental protein</keyword>
<feature type="region of interest" description="Disordered" evidence="11">
    <location>
        <begin position="22"/>
        <end position="44"/>
    </location>
</feature>
<reference evidence="13" key="1">
    <citation type="submission" date="2021-12" db="EMBL/GenBank/DDBJ databases">
        <authorList>
            <person name="Martin H S."/>
        </authorList>
    </citation>
    <scope>NUCLEOTIDE SEQUENCE</scope>
</reference>
<dbReference type="InterPro" id="IPR001111">
    <property type="entry name" value="TGF-b_propeptide"/>
</dbReference>
<dbReference type="InterPro" id="IPR001839">
    <property type="entry name" value="TGF-b_C"/>
</dbReference>
<feature type="domain" description="TGF-beta family profile" evidence="12">
    <location>
        <begin position="357"/>
        <end position="481"/>
    </location>
</feature>
<dbReference type="FunFam" id="2.10.90.10:FF:000103">
    <property type="entry name" value="Bone morphogenetic protein 16"/>
    <property type="match status" value="1"/>
</dbReference>
<dbReference type="GO" id="GO:0051240">
    <property type="term" value="P:positive regulation of multicellular organismal process"/>
    <property type="evidence" value="ECO:0007669"/>
    <property type="project" value="UniProtKB-ARBA"/>
</dbReference>
<evidence type="ECO:0000256" key="2">
    <source>
        <dbReference type="ARBA" id="ARBA00006656"/>
    </source>
</evidence>
<comment type="similarity">
    <text evidence="2 10">Belongs to the TGF-beta family.</text>
</comment>
<sequence length="481" mass="52682">MVVGGAGGGGCAGCERRVGWGRGGARPGRPADAAASGAASHSRRETRVASTSCSSLLRPHTHVARAAALARNHAPVMLPARSVVMCQRDITDCGFCVTIDVGCVKISGGSRRIMRGACACAVVCALVALCAAAGLDEETRAAAERQLLALLGLPRRPPPRLRPPPLVPRAMRLLYDQRKAFPAAAANTARSFYHTPTDLDERFPGEHRFRLFFNISAVPSDEIARGADLTLQRAVGTTGKQRLMVYDVVRPGRKGQSEPILRLLDSVPLRPGEGIVTADALDAARRWLKEPKHNHGLLVRVIEDGAGGNVKFPHVRVRRRATDEDEVWRTVQPLLMLYTEDERARAARERGETRLTRNKRAAQRRGHRAHHRRKEAREICQRRPLFVDFADVGWSDWIVAPHGYDAYYCQGDCPFPLADHLNGTNHAIVQTLVNSVNPAAVPKACCVPTQLSSISMLYMDEVNNVVLKNYQDMMVVGCGCR</sequence>